<accession>A0A0E9XIW6</accession>
<organism evidence="1">
    <name type="scientific">Anguilla anguilla</name>
    <name type="common">European freshwater eel</name>
    <name type="synonym">Muraena anguilla</name>
    <dbReference type="NCBI Taxonomy" id="7936"/>
    <lineage>
        <taxon>Eukaryota</taxon>
        <taxon>Metazoa</taxon>
        <taxon>Chordata</taxon>
        <taxon>Craniata</taxon>
        <taxon>Vertebrata</taxon>
        <taxon>Euteleostomi</taxon>
        <taxon>Actinopterygii</taxon>
        <taxon>Neopterygii</taxon>
        <taxon>Teleostei</taxon>
        <taxon>Anguilliformes</taxon>
        <taxon>Anguillidae</taxon>
        <taxon>Anguilla</taxon>
    </lineage>
</organism>
<sequence length="57" mass="6441">MTILHILNSCYWSLIILTPPPLTNKSGKLAMSVLQMWLSNTDHYTPRKYVASTTCSV</sequence>
<dbReference type="EMBL" id="GBXM01006939">
    <property type="protein sequence ID" value="JAI01639.1"/>
    <property type="molecule type" value="Transcribed_RNA"/>
</dbReference>
<reference evidence="1" key="1">
    <citation type="submission" date="2014-11" db="EMBL/GenBank/DDBJ databases">
        <authorList>
            <person name="Amaro Gonzalez C."/>
        </authorList>
    </citation>
    <scope>NUCLEOTIDE SEQUENCE</scope>
</reference>
<proteinExistence type="predicted"/>
<name>A0A0E9XIW6_ANGAN</name>
<reference evidence="1" key="2">
    <citation type="journal article" date="2015" name="Fish Shellfish Immunol.">
        <title>Early steps in the European eel (Anguilla anguilla)-Vibrio vulnificus interaction in the gills: Role of the RtxA13 toxin.</title>
        <authorList>
            <person name="Callol A."/>
            <person name="Pajuelo D."/>
            <person name="Ebbesson L."/>
            <person name="Teles M."/>
            <person name="MacKenzie S."/>
            <person name="Amaro C."/>
        </authorList>
    </citation>
    <scope>NUCLEOTIDE SEQUENCE</scope>
</reference>
<protein>
    <submittedName>
        <fullName evidence="1">Uncharacterized protein</fullName>
    </submittedName>
</protein>
<dbReference type="AlphaFoldDB" id="A0A0E9XIW6"/>
<evidence type="ECO:0000313" key="1">
    <source>
        <dbReference type="EMBL" id="JAI01639.1"/>
    </source>
</evidence>